<dbReference type="GO" id="GO:0003998">
    <property type="term" value="F:acylphosphatase activity"/>
    <property type="evidence" value="ECO:0007669"/>
    <property type="project" value="UniProtKB-EC"/>
</dbReference>
<evidence type="ECO:0000256" key="5">
    <source>
        <dbReference type="PROSITE-ProRule" id="PRU00520"/>
    </source>
</evidence>
<dbReference type="PROSITE" id="PS51160">
    <property type="entry name" value="ACYLPHOSPHATASE_3"/>
    <property type="match status" value="1"/>
</dbReference>
<comment type="caution">
    <text evidence="9">The sequence shown here is derived from an EMBL/GenBank/DDBJ whole genome shotgun (WGS) entry which is preliminary data.</text>
</comment>
<dbReference type="Proteomes" id="UP000663856">
    <property type="component" value="Unassembled WGS sequence"/>
</dbReference>
<comment type="similarity">
    <text evidence="1 6">Belongs to the acylphosphatase family.</text>
</comment>
<keyword evidence="3 5" id="KW-0378">Hydrolase</keyword>
<sequence>MSILVRSFNTYRFFELVNRVCLIQSISCFSDAAAAAAAGKDLTNTSNVSVRSCDFEVFGTVQHVYFRKYTQQEAIKLNLVGWVQNTDKNTVQGHMEGYKPNIEQMKIWLQTIGSPKSKITKVEFKNQKSITESTSKTFEIRK</sequence>
<evidence type="ECO:0000259" key="7">
    <source>
        <dbReference type="PROSITE" id="PS51160"/>
    </source>
</evidence>
<evidence type="ECO:0000313" key="9">
    <source>
        <dbReference type="EMBL" id="CAF3752717.1"/>
    </source>
</evidence>
<evidence type="ECO:0000256" key="1">
    <source>
        <dbReference type="ARBA" id="ARBA00005614"/>
    </source>
</evidence>
<evidence type="ECO:0000313" key="8">
    <source>
        <dbReference type="EMBL" id="CAF2192675.1"/>
    </source>
</evidence>
<dbReference type="EMBL" id="CAJNRF010016336">
    <property type="protein sequence ID" value="CAF2192675.1"/>
    <property type="molecule type" value="Genomic_DNA"/>
</dbReference>
<dbReference type="FunFam" id="3.30.70.100:FF:000011">
    <property type="entry name" value="Acylphosphatase"/>
    <property type="match status" value="1"/>
</dbReference>
<evidence type="ECO:0000256" key="3">
    <source>
        <dbReference type="ARBA" id="ARBA00022801"/>
    </source>
</evidence>
<dbReference type="InterPro" id="IPR020456">
    <property type="entry name" value="Acylphosphatase"/>
</dbReference>
<accession>A0A818YLR1</accession>
<dbReference type="InterPro" id="IPR001792">
    <property type="entry name" value="Acylphosphatase-like_dom"/>
</dbReference>
<proteinExistence type="inferred from homology"/>
<dbReference type="Gene3D" id="3.30.70.100">
    <property type="match status" value="1"/>
</dbReference>
<reference evidence="9" key="1">
    <citation type="submission" date="2021-02" db="EMBL/GenBank/DDBJ databases">
        <authorList>
            <person name="Nowell W R."/>
        </authorList>
    </citation>
    <scope>NUCLEOTIDE SEQUENCE</scope>
</reference>
<dbReference type="InterPro" id="IPR036046">
    <property type="entry name" value="Acylphosphatase-like_dom_sf"/>
</dbReference>
<dbReference type="PRINTS" id="PR00112">
    <property type="entry name" value="ACYLPHPHTASE"/>
</dbReference>
<evidence type="ECO:0000256" key="2">
    <source>
        <dbReference type="ARBA" id="ARBA00012150"/>
    </source>
</evidence>
<dbReference type="SUPFAM" id="SSF54975">
    <property type="entry name" value="Acylphosphatase/BLUF domain-like"/>
    <property type="match status" value="1"/>
</dbReference>
<dbReference type="PROSITE" id="PS00150">
    <property type="entry name" value="ACYLPHOSPHATASE_1"/>
    <property type="match status" value="1"/>
</dbReference>
<keyword evidence="10" id="KW-1185">Reference proteome</keyword>
<comment type="catalytic activity">
    <reaction evidence="4 5">
        <text>an acyl phosphate + H2O = a carboxylate + phosphate + H(+)</text>
        <dbReference type="Rhea" id="RHEA:14965"/>
        <dbReference type="ChEBI" id="CHEBI:15377"/>
        <dbReference type="ChEBI" id="CHEBI:15378"/>
        <dbReference type="ChEBI" id="CHEBI:29067"/>
        <dbReference type="ChEBI" id="CHEBI:43474"/>
        <dbReference type="ChEBI" id="CHEBI:59918"/>
        <dbReference type="EC" id="3.6.1.7"/>
    </reaction>
</comment>
<dbReference type="Pfam" id="PF00708">
    <property type="entry name" value="Acylphosphatase"/>
    <property type="match status" value="1"/>
</dbReference>
<protein>
    <recommendedName>
        <fullName evidence="2 5">acylphosphatase</fullName>
        <ecNumber evidence="2 5">3.6.1.7</ecNumber>
    </recommendedName>
</protein>
<dbReference type="EC" id="3.6.1.7" evidence="2 5"/>
<dbReference type="Proteomes" id="UP000663866">
    <property type="component" value="Unassembled WGS sequence"/>
</dbReference>
<feature type="active site" evidence="5">
    <location>
        <position position="85"/>
    </location>
</feature>
<evidence type="ECO:0000256" key="6">
    <source>
        <dbReference type="RuleBase" id="RU004168"/>
    </source>
</evidence>
<dbReference type="InterPro" id="IPR017968">
    <property type="entry name" value="Acylphosphatase_CS"/>
</dbReference>
<evidence type="ECO:0000313" key="10">
    <source>
        <dbReference type="Proteomes" id="UP000663866"/>
    </source>
</evidence>
<dbReference type="EMBL" id="CAJOBG010000080">
    <property type="protein sequence ID" value="CAF3752717.1"/>
    <property type="molecule type" value="Genomic_DNA"/>
</dbReference>
<feature type="domain" description="Acylphosphatase-like" evidence="7">
    <location>
        <begin position="52"/>
        <end position="142"/>
    </location>
</feature>
<name>A0A818YLR1_9BILA</name>
<dbReference type="PANTHER" id="PTHR10029:SF3">
    <property type="entry name" value="ACYLPHOSPHATASE-RELATED"/>
    <property type="match status" value="1"/>
</dbReference>
<gene>
    <name evidence="9" type="ORF">OVN521_LOCUS1226</name>
    <name evidence="8" type="ORF">WKI299_LOCUS34061</name>
</gene>
<organism evidence="9 10">
    <name type="scientific">Rotaria magnacalcarata</name>
    <dbReference type="NCBI Taxonomy" id="392030"/>
    <lineage>
        <taxon>Eukaryota</taxon>
        <taxon>Metazoa</taxon>
        <taxon>Spiralia</taxon>
        <taxon>Gnathifera</taxon>
        <taxon>Rotifera</taxon>
        <taxon>Eurotatoria</taxon>
        <taxon>Bdelloidea</taxon>
        <taxon>Philodinida</taxon>
        <taxon>Philodinidae</taxon>
        <taxon>Rotaria</taxon>
    </lineage>
</organism>
<dbReference type="AlphaFoldDB" id="A0A818YLR1"/>
<dbReference type="PANTHER" id="PTHR10029">
    <property type="entry name" value="ACYLPHOSPHATASE"/>
    <property type="match status" value="1"/>
</dbReference>
<evidence type="ECO:0000256" key="4">
    <source>
        <dbReference type="ARBA" id="ARBA00047645"/>
    </source>
</evidence>
<feature type="active site" evidence="5">
    <location>
        <position position="67"/>
    </location>
</feature>